<keyword evidence="6" id="KW-0472">Membrane</keyword>
<dbReference type="InParanoid" id="F7PWJ0"/>
<dbReference type="RefSeq" id="WP_008825612.1">
    <property type="nucleotide sequence ID" value="NZ_AFNU02000020.1"/>
</dbReference>
<dbReference type="InterPro" id="IPR003562">
    <property type="entry name" value="Mutator_MutX_prot"/>
</dbReference>
<dbReference type="AlphaFoldDB" id="F7PWJ0"/>
<dbReference type="eggNOG" id="COG0494">
    <property type="taxonomic scope" value="Bacteria"/>
</dbReference>
<evidence type="ECO:0000256" key="3">
    <source>
        <dbReference type="ARBA" id="ARBA00022723"/>
    </source>
</evidence>
<dbReference type="PRINTS" id="PR01402">
    <property type="entry name" value="MUTATORMUTX"/>
</dbReference>
<dbReference type="Proteomes" id="UP000005707">
    <property type="component" value="Unassembled WGS sequence"/>
</dbReference>
<dbReference type="Pfam" id="PF00293">
    <property type="entry name" value="NUDIX"/>
    <property type="match status" value="1"/>
</dbReference>
<comment type="similarity">
    <text evidence="2">Belongs to the Nudix hydrolase family.</text>
</comment>
<dbReference type="FunCoup" id="F7PWJ0">
    <property type="interactions" value="122"/>
</dbReference>
<gene>
    <name evidence="8" type="ORF">HLPCO_002977</name>
</gene>
<dbReference type="PANTHER" id="PTHR43758:SF2">
    <property type="entry name" value="OXIDIZED PURINE NUCLEOSIDE TRIPHOSPHATE HYDROLASE"/>
    <property type="match status" value="1"/>
</dbReference>
<reference evidence="8 9" key="2">
    <citation type="journal article" date="2013" name="PLoS ONE">
        <title>INDIGO - INtegrated Data Warehouse of MIcrobial GenOmes with Examples from the Red Sea Extremophiles.</title>
        <authorList>
            <person name="Alam I."/>
            <person name="Antunes A."/>
            <person name="Kamau A.A."/>
            <person name="Ba Alawi W."/>
            <person name="Kalkatawi M."/>
            <person name="Stingl U."/>
            <person name="Bajic V.B."/>
        </authorList>
    </citation>
    <scope>NUCLEOTIDE SEQUENCE [LARGE SCALE GENOMIC DNA]</scope>
    <source>
        <strain evidence="8 9">SSD-17B</strain>
    </source>
</reference>
<keyword evidence="9" id="KW-1185">Reference proteome</keyword>
<dbReference type="STRING" id="1033810.HLPCO_002977"/>
<keyword evidence="6" id="KW-0812">Transmembrane</keyword>
<reference evidence="8 9" key="1">
    <citation type="journal article" date="2011" name="J. Bacteriol.">
        <title>Genome sequence of Haloplasma contractile, an unusual contractile bacterium from a deep-sea anoxic brine lake.</title>
        <authorList>
            <person name="Antunes A."/>
            <person name="Alam I."/>
            <person name="El Dorry H."/>
            <person name="Siam R."/>
            <person name="Robertson A."/>
            <person name="Bajic V.B."/>
            <person name="Stingl U."/>
        </authorList>
    </citation>
    <scope>NUCLEOTIDE SEQUENCE [LARGE SCALE GENOMIC DNA]</scope>
    <source>
        <strain evidence="8 9">SSD-17B</strain>
    </source>
</reference>
<accession>F7PWJ0</accession>
<dbReference type="InterPro" id="IPR000086">
    <property type="entry name" value="NUDIX_hydrolase_dom"/>
</dbReference>
<dbReference type="GO" id="GO:0046872">
    <property type="term" value="F:metal ion binding"/>
    <property type="evidence" value="ECO:0007669"/>
    <property type="project" value="UniProtKB-KW"/>
</dbReference>
<proteinExistence type="inferred from homology"/>
<evidence type="ECO:0000313" key="9">
    <source>
        <dbReference type="Proteomes" id="UP000005707"/>
    </source>
</evidence>
<evidence type="ECO:0000256" key="5">
    <source>
        <dbReference type="ARBA" id="ARBA00022842"/>
    </source>
</evidence>
<dbReference type="OrthoDB" id="9800186at2"/>
<organism evidence="8 9">
    <name type="scientific">Haloplasma contractile SSD-17B</name>
    <dbReference type="NCBI Taxonomy" id="1033810"/>
    <lineage>
        <taxon>Bacteria</taxon>
        <taxon>Bacillati</taxon>
        <taxon>Mycoplasmatota</taxon>
        <taxon>Mollicutes</taxon>
        <taxon>Haloplasmatales</taxon>
        <taxon>Haloplasmataceae</taxon>
        <taxon>Haloplasma</taxon>
    </lineage>
</organism>
<sequence length="226" mass="26314">MKNTIKSFHQLKKYYLLVGLIISILLGVLLSIAYSLINQNSFIGIFVLFGAILITVAYIYTYFYIVRIKETTLCFIVRGDKVLMMHRVLKQNDVHEGKWNGIGGSFEEFESPEDCLHREVKEEIGVKLKNYNFVGKVKFNNFAGKIGQEIMYCYVAYDYDGEILTCDEGKLYWVDKNQVLNRPLWEGDQHFLMHIINNEPFNGVITYDQDKVVFNHIELVNDKNNN</sequence>
<evidence type="ECO:0000259" key="7">
    <source>
        <dbReference type="PROSITE" id="PS51462"/>
    </source>
</evidence>
<comment type="cofactor">
    <cofactor evidence="1">
        <name>Mg(2+)</name>
        <dbReference type="ChEBI" id="CHEBI:18420"/>
    </cofactor>
</comment>
<protein>
    <submittedName>
        <fullName evidence="8">NAD+ diphosphatase protein</fullName>
        <ecNumber evidence="8">3.6.1.22</ecNumber>
    </submittedName>
</protein>
<evidence type="ECO:0000313" key="8">
    <source>
        <dbReference type="EMBL" id="ERJ10972.1"/>
    </source>
</evidence>
<keyword evidence="3" id="KW-0479">Metal-binding</keyword>
<name>F7PWJ0_9MOLU</name>
<feature type="transmembrane region" description="Helical" evidence="6">
    <location>
        <begin position="14"/>
        <end position="37"/>
    </location>
</feature>
<dbReference type="GO" id="GO:0008413">
    <property type="term" value="F:8-oxo-7,8-dihydroguanosine triphosphate pyrophosphatase activity"/>
    <property type="evidence" value="ECO:0007669"/>
    <property type="project" value="InterPro"/>
</dbReference>
<dbReference type="PROSITE" id="PS00893">
    <property type="entry name" value="NUDIX_BOX"/>
    <property type="match status" value="1"/>
</dbReference>
<dbReference type="InterPro" id="IPR015797">
    <property type="entry name" value="NUDIX_hydrolase-like_dom_sf"/>
</dbReference>
<dbReference type="Gene3D" id="3.90.79.10">
    <property type="entry name" value="Nucleoside Triphosphate Pyrophosphohydrolase"/>
    <property type="match status" value="1"/>
</dbReference>
<feature type="transmembrane region" description="Helical" evidence="6">
    <location>
        <begin position="43"/>
        <end position="65"/>
    </location>
</feature>
<dbReference type="EMBL" id="AFNU02000020">
    <property type="protein sequence ID" value="ERJ10972.1"/>
    <property type="molecule type" value="Genomic_DNA"/>
</dbReference>
<dbReference type="EC" id="3.6.1.22" evidence="8"/>
<dbReference type="SUPFAM" id="SSF55811">
    <property type="entry name" value="Nudix"/>
    <property type="match status" value="1"/>
</dbReference>
<dbReference type="PANTHER" id="PTHR43758">
    <property type="entry name" value="7,8-DIHYDRO-8-OXOGUANINE TRIPHOSPHATASE"/>
    <property type="match status" value="1"/>
</dbReference>
<dbReference type="InterPro" id="IPR020084">
    <property type="entry name" value="NUDIX_hydrolase_CS"/>
</dbReference>
<evidence type="ECO:0000256" key="6">
    <source>
        <dbReference type="SAM" id="Phobius"/>
    </source>
</evidence>
<comment type="caution">
    <text evidence="8">The sequence shown here is derived from an EMBL/GenBank/DDBJ whole genome shotgun (WGS) entry which is preliminary data.</text>
</comment>
<keyword evidence="4 8" id="KW-0378">Hydrolase</keyword>
<evidence type="ECO:0000256" key="4">
    <source>
        <dbReference type="ARBA" id="ARBA00022801"/>
    </source>
</evidence>
<evidence type="ECO:0000256" key="2">
    <source>
        <dbReference type="ARBA" id="ARBA00005582"/>
    </source>
</evidence>
<keyword evidence="6" id="KW-1133">Transmembrane helix</keyword>
<dbReference type="CDD" id="cd18886">
    <property type="entry name" value="NUDIX_MutT_Nudt1"/>
    <property type="match status" value="1"/>
</dbReference>
<dbReference type="GO" id="GO:0006281">
    <property type="term" value="P:DNA repair"/>
    <property type="evidence" value="ECO:0007669"/>
    <property type="project" value="InterPro"/>
</dbReference>
<keyword evidence="5" id="KW-0460">Magnesium</keyword>
<evidence type="ECO:0000256" key="1">
    <source>
        <dbReference type="ARBA" id="ARBA00001946"/>
    </source>
</evidence>
<dbReference type="GO" id="GO:0005737">
    <property type="term" value="C:cytoplasm"/>
    <property type="evidence" value="ECO:0007669"/>
    <property type="project" value="TreeGrafter"/>
</dbReference>
<feature type="domain" description="Nudix hydrolase" evidence="7">
    <location>
        <begin position="67"/>
        <end position="197"/>
    </location>
</feature>
<dbReference type="PROSITE" id="PS51462">
    <property type="entry name" value="NUDIX"/>
    <property type="match status" value="1"/>
</dbReference>